<gene>
    <name evidence="1" type="ORF">DFH08DRAFT_964974</name>
</gene>
<keyword evidence="2" id="KW-1185">Reference proteome</keyword>
<dbReference type="Proteomes" id="UP001218218">
    <property type="component" value="Unassembled WGS sequence"/>
</dbReference>
<proteinExistence type="predicted"/>
<evidence type="ECO:0000313" key="1">
    <source>
        <dbReference type="EMBL" id="KAJ7337021.1"/>
    </source>
</evidence>
<reference evidence="1" key="1">
    <citation type="submission" date="2023-03" db="EMBL/GenBank/DDBJ databases">
        <title>Massive genome expansion in bonnet fungi (Mycena s.s.) driven by repeated elements and novel gene families across ecological guilds.</title>
        <authorList>
            <consortium name="Lawrence Berkeley National Laboratory"/>
            <person name="Harder C.B."/>
            <person name="Miyauchi S."/>
            <person name="Viragh M."/>
            <person name="Kuo A."/>
            <person name="Thoen E."/>
            <person name="Andreopoulos B."/>
            <person name="Lu D."/>
            <person name="Skrede I."/>
            <person name="Drula E."/>
            <person name="Henrissat B."/>
            <person name="Morin E."/>
            <person name="Kohler A."/>
            <person name="Barry K."/>
            <person name="LaButti K."/>
            <person name="Morin E."/>
            <person name="Salamov A."/>
            <person name="Lipzen A."/>
            <person name="Mereny Z."/>
            <person name="Hegedus B."/>
            <person name="Baldrian P."/>
            <person name="Stursova M."/>
            <person name="Weitz H."/>
            <person name="Taylor A."/>
            <person name="Grigoriev I.V."/>
            <person name="Nagy L.G."/>
            <person name="Martin F."/>
            <person name="Kauserud H."/>
        </authorList>
    </citation>
    <scope>NUCLEOTIDE SEQUENCE</scope>
    <source>
        <strain evidence="1">CBHHK002</strain>
    </source>
</reference>
<comment type="caution">
    <text evidence="1">The sequence shown here is derived from an EMBL/GenBank/DDBJ whole genome shotgun (WGS) entry which is preliminary data.</text>
</comment>
<dbReference type="EMBL" id="JARIHO010000030">
    <property type="protein sequence ID" value="KAJ7337021.1"/>
    <property type="molecule type" value="Genomic_DNA"/>
</dbReference>
<evidence type="ECO:0000313" key="2">
    <source>
        <dbReference type="Proteomes" id="UP001218218"/>
    </source>
</evidence>
<dbReference type="AlphaFoldDB" id="A0AAD7EMZ0"/>
<name>A0AAD7EMZ0_9AGAR</name>
<organism evidence="1 2">
    <name type="scientific">Mycena albidolilacea</name>
    <dbReference type="NCBI Taxonomy" id="1033008"/>
    <lineage>
        <taxon>Eukaryota</taxon>
        <taxon>Fungi</taxon>
        <taxon>Dikarya</taxon>
        <taxon>Basidiomycota</taxon>
        <taxon>Agaricomycotina</taxon>
        <taxon>Agaricomycetes</taxon>
        <taxon>Agaricomycetidae</taxon>
        <taxon>Agaricales</taxon>
        <taxon>Marasmiineae</taxon>
        <taxon>Mycenaceae</taxon>
        <taxon>Mycena</taxon>
    </lineage>
</organism>
<sequence length="233" mass="25549">MPTHIHISASPAATFTLLFIQPNPAAWSLVQRTGIADIQVWLLSQAAGGPIHGVTCLPNATLPPIHSCSFSARTALFLPANIIARFVLQITNSAMTSSAFSATVPLLKLCSSASRRLVSKSYHHFHDKTNESHFAPLVHRIDGHPTRGTRCLIEFRNLRELAIKTAFCSAPSPSMRRYPPDLVFSFQYCDLLVDSPAFSHDSIGLVSTTSTKTLSTRPQIFVPDNLSKERART</sequence>
<protein>
    <submittedName>
        <fullName evidence="1">Uncharacterized protein</fullName>
    </submittedName>
</protein>
<accession>A0AAD7EMZ0</accession>